<dbReference type="PANTHER" id="PTHR16121:SF2">
    <property type="entry name" value="CAP-SPECIFIC MRNA (NUCLEOSIDE-2'-O-)-METHYLTRANSFERASE 2"/>
    <property type="match status" value="1"/>
</dbReference>
<keyword evidence="3" id="KW-0489">Methyltransferase</keyword>
<keyword evidence="5" id="KW-0949">S-adenosyl-L-methionine</keyword>
<evidence type="ECO:0000256" key="5">
    <source>
        <dbReference type="ARBA" id="ARBA00022691"/>
    </source>
</evidence>
<evidence type="ECO:0000259" key="8">
    <source>
        <dbReference type="PROSITE" id="PS51614"/>
    </source>
</evidence>
<evidence type="ECO:0000256" key="3">
    <source>
        <dbReference type="ARBA" id="ARBA00022603"/>
    </source>
</evidence>
<name>A0A6P6RRI1_9EIME</name>
<dbReference type="GO" id="GO:0005634">
    <property type="term" value="C:nucleus"/>
    <property type="evidence" value="ECO:0007669"/>
    <property type="project" value="UniProtKB-SubCell"/>
</dbReference>
<keyword evidence="4" id="KW-0808">Transferase</keyword>
<gene>
    <name evidence="10" type="primary">LOC34623924</name>
</gene>
<evidence type="ECO:0000256" key="7">
    <source>
        <dbReference type="SAM" id="MobiDB-lite"/>
    </source>
</evidence>
<evidence type="ECO:0000256" key="6">
    <source>
        <dbReference type="ARBA" id="ARBA00049477"/>
    </source>
</evidence>
<feature type="domain" description="Adrift-type SAM-dependent 2'-O-MTase" evidence="8">
    <location>
        <begin position="130"/>
        <end position="359"/>
    </location>
</feature>
<dbReference type="GO" id="GO:0003676">
    <property type="term" value="F:nucleic acid binding"/>
    <property type="evidence" value="ECO:0007669"/>
    <property type="project" value="UniProtKB-UniRule"/>
</dbReference>
<feature type="compositionally biased region" description="Acidic residues" evidence="7">
    <location>
        <begin position="537"/>
        <end position="547"/>
    </location>
</feature>
<dbReference type="GeneID" id="34623924"/>
<evidence type="ECO:0000256" key="4">
    <source>
        <dbReference type="ARBA" id="ARBA00022679"/>
    </source>
</evidence>
<evidence type="ECO:0000256" key="1">
    <source>
        <dbReference type="ARBA" id="ARBA00012770"/>
    </source>
</evidence>
<evidence type="ECO:0000313" key="10">
    <source>
        <dbReference type="RefSeq" id="XP_026190154.1"/>
    </source>
</evidence>
<dbReference type="InterPro" id="IPR025807">
    <property type="entry name" value="Adrift-typ_MeTrfase"/>
</dbReference>
<organism evidence="9 10">
    <name type="scientific">Cyclospora cayetanensis</name>
    <dbReference type="NCBI Taxonomy" id="88456"/>
    <lineage>
        <taxon>Eukaryota</taxon>
        <taxon>Sar</taxon>
        <taxon>Alveolata</taxon>
        <taxon>Apicomplexa</taxon>
        <taxon>Conoidasida</taxon>
        <taxon>Coccidia</taxon>
        <taxon>Eucoccidiorida</taxon>
        <taxon>Eimeriorina</taxon>
        <taxon>Eimeriidae</taxon>
        <taxon>Cyclospora</taxon>
    </lineage>
</organism>
<proteinExistence type="predicted"/>
<dbReference type="GO" id="GO:0005737">
    <property type="term" value="C:cytoplasm"/>
    <property type="evidence" value="ECO:0007669"/>
    <property type="project" value="TreeGrafter"/>
</dbReference>
<dbReference type="SUPFAM" id="SSF53335">
    <property type="entry name" value="S-adenosyl-L-methionine-dependent methyltransferases"/>
    <property type="match status" value="1"/>
</dbReference>
<accession>A0A6P6RRI1</accession>
<dbReference type="GO" id="GO:0006370">
    <property type="term" value="P:7-methylguanosine mRNA capping"/>
    <property type="evidence" value="ECO:0007669"/>
    <property type="project" value="UniProtKB-UniRule"/>
</dbReference>
<dbReference type="GO" id="GO:0016556">
    <property type="term" value="P:mRNA modification"/>
    <property type="evidence" value="ECO:0007669"/>
    <property type="project" value="UniProtKB-UniRule"/>
</dbReference>
<comment type="catalytic activity">
    <reaction evidence="6">
        <text>a 5'-end (N(7)-methyl 5'-triphosphoguanosine)-(2'-O-methyl-ribonucleoside)-(ribonucleotide) in mRNA + S-adenosyl-L-methionine = a 5'-end (N(7)-methyl 5'-triphosphoguanosine)-(2'-O-methyl-ribonucleoside)-(2'-O-methyl-ribonucleotide) in mRNA + S-adenosyl-L-homocysteine + H(+)</text>
        <dbReference type="Rhea" id="RHEA:67024"/>
        <dbReference type="Rhea" id="RHEA-COMP:17169"/>
        <dbReference type="Rhea" id="RHEA-COMP:17170"/>
        <dbReference type="ChEBI" id="CHEBI:15378"/>
        <dbReference type="ChEBI" id="CHEBI:57856"/>
        <dbReference type="ChEBI" id="CHEBI:59789"/>
        <dbReference type="ChEBI" id="CHEBI:167612"/>
        <dbReference type="ChEBI" id="CHEBI:167614"/>
        <dbReference type="EC" id="2.1.1.296"/>
    </reaction>
</comment>
<dbReference type="PROSITE" id="PS51614">
    <property type="entry name" value="SAM_MT_ADRIFT"/>
    <property type="match status" value="1"/>
</dbReference>
<evidence type="ECO:0000256" key="2">
    <source>
        <dbReference type="ARBA" id="ARBA00021134"/>
    </source>
</evidence>
<evidence type="ECO:0000313" key="9">
    <source>
        <dbReference type="Proteomes" id="UP000515125"/>
    </source>
</evidence>
<dbReference type="GO" id="GO:0004483">
    <property type="term" value="F:methyltransferase cap1 activity"/>
    <property type="evidence" value="ECO:0007669"/>
    <property type="project" value="UniProtKB-UniRule"/>
</dbReference>
<dbReference type="InterPro" id="IPR002877">
    <property type="entry name" value="RNA_MeTrfase_FtsJ_dom"/>
</dbReference>
<dbReference type="GO" id="GO:0120550">
    <property type="term" value="F:methyltransferase cap2 activity"/>
    <property type="evidence" value="ECO:0007669"/>
    <property type="project" value="UniProtKB-EC"/>
</dbReference>
<dbReference type="RefSeq" id="XP_026190154.1">
    <property type="nucleotide sequence ID" value="XM_026334369.1"/>
</dbReference>
<dbReference type="Gene3D" id="3.40.50.12760">
    <property type="match status" value="2"/>
</dbReference>
<dbReference type="EC" id="2.1.1.296" evidence="1"/>
<dbReference type="PANTHER" id="PTHR16121">
    <property type="entry name" value="CAP-SPECIFIC MRNA (NUCLEOSIDE-2'-O-)-METHYLTRANSFERASE 1-RELATED"/>
    <property type="match status" value="1"/>
</dbReference>
<dbReference type="InterPro" id="IPR029063">
    <property type="entry name" value="SAM-dependent_MTases_sf"/>
</dbReference>
<dbReference type="OrthoDB" id="429597at2759"/>
<reference evidence="10" key="1">
    <citation type="submission" date="2025-08" db="UniProtKB">
        <authorList>
            <consortium name="RefSeq"/>
        </authorList>
    </citation>
    <scope>IDENTIFICATION</scope>
</reference>
<feature type="region of interest" description="Disordered" evidence="7">
    <location>
        <begin position="536"/>
        <end position="555"/>
    </location>
</feature>
<dbReference type="InterPro" id="IPR050851">
    <property type="entry name" value="mRNA_Cap_2O-Ribose_MeTrfase"/>
</dbReference>
<feature type="region of interest" description="Disordered" evidence="7">
    <location>
        <begin position="875"/>
        <end position="894"/>
    </location>
</feature>
<dbReference type="AlphaFoldDB" id="A0A6P6RRI1"/>
<dbReference type="Proteomes" id="UP000515125">
    <property type="component" value="Unplaced"/>
</dbReference>
<dbReference type="Pfam" id="PF01728">
    <property type="entry name" value="FtsJ"/>
    <property type="match status" value="1"/>
</dbReference>
<keyword evidence="9" id="KW-1185">Reference proteome</keyword>
<dbReference type="GO" id="GO:0032259">
    <property type="term" value="P:methylation"/>
    <property type="evidence" value="ECO:0007669"/>
    <property type="project" value="UniProtKB-KW"/>
</dbReference>
<sequence length="1209" mass="134441">MDASIGEYASRDPRRRPPDIQIEKHYVFSTSLQNLQLEGPLIPGSDPPCSHCRSKRLKCICDAVQLVGNTPAYETPELGEVSRRLERSREALSDIPIDEWKRHTAKTDVFKKVIPTIKQKVLDKDGHCPELLINSWTKLYEVLTKTPILKRRLKHLQQLEPKQPRVLKSIHLCECPGGFVAATNHFIKTEAKGVLFSWRAASLNPYFEGCNPLEALDDDGLYRHTERRWITSPDGSGDLRSKESIEFLWKQLTRQTQNGVPPFGLADLVTADGSFDVQHDPARQEELVAPLIYAELVAILGLLQIQGSAVLKAYALHSHHSVSLLAILSMCFTQVAVVKPQMSRSGNSEVYLLGLGFRGIRSPLLRALSSAVDGFTQDMATIPREWLPDEFVAECRKCAEFFTQLQAEHLEVSLQKFKALSSHELWQLSLEKEQLADEFISSNNLLPIRFEDRLVPDSDFVRDWEAHGFTNSTRRGSRERVQGVLADRIRFREVYTRLQSHREEKWLHHGGCSRALCLLTSQAGIDALLQRAQASLEDADDTGEGDNGESSPKEGESMWLCLYPEDCQQQQQQQQPQPEAQDMASFFTNFTARARQCWNQQRPQQQSQQVPSASVPSPAAVAWREEMLQGLRKAEYNARPSCWLTLLRPLAPYRVQMSRFADDRLLAIVGELRHQLPFLFPHSTPDFLLLEGRPSAVGERLGEEELPPPSSIDLLLALKQLEMPAGAPGPVASSSGASHIEGPLGETSEKELAGIWRKQYPVCVEISSWSAPLALPVQLMLRRYGCSCFVVITPSKQLQHQEQQLTREVLEGATPRSAPVLGVQEVDILAAFAEAETSDYFKRQMQQVVLPSLPARGAPLVSLDITGVQHWRREEISEGGTERGESVGAKGSEGERSRHRGVVAAVHEEMAQAEMEASLILLGQIIQGLLVLSPEGNIVLRLHSCYTRYTASLLMLLAICFTSSCLYKPPSVPSWSSDAFFLGKGKRQEESTQVLQLLFTAWGILVAKHKSESVSLLSAETARLGGFKRGISTTTAAATINCGGLSAHWVLQQCIKAKLFTNLVSNKWILLFNNRLLRQQLKDLSERTELVSLACRAAGVALAAAKTAPGSNPPVKARVAAGATLKCLNQQERRKKVALFLRAQGILDLVLRKDSPYHQSLSASEAREDTAKDDEWGGQLFDSVEVLALLAGAQPTLSAQATEEIWREA</sequence>
<protein>
    <recommendedName>
        <fullName evidence="2">Cap-specific mRNA (nucleoside-2'-O-)-methyltransferase 2</fullName>
        <ecNumber evidence="1">2.1.1.296</ecNumber>
    </recommendedName>
</protein>
<feature type="compositionally biased region" description="Basic and acidic residues" evidence="7">
    <location>
        <begin position="875"/>
        <end position="885"/>
    </location>
</feature>